<feature type="domain" description="Cadherin" evidence="5">
    <location>
        <begin position="53"/>
        <end position="159"/>
    </location>
</feature>
<evidence type="ECO:0000256" key="2">
    <source>
        <dbReference type="ARBA" id="ARBA00022989"/>
    </source>
</evidence>
<feature type="domain" description="Cadherin" evidence="5">
    <location>
        <begin position="506"/>
        <end position="608"/>
    </location>
</feature>
<feature type="domain" description="Cadherin" evidence="5">
    <location>
        <begin position="723"/>
        <end position="836"/>
    </location>
</feature>
<accession>A0A8S3ZMD6</accession>
<gene>
    <name evidence="6" type="ORF">CUNI_LOCUS16097</name>
</gene>
<protein>
    <recommendedName>
        <fullName evidence="5">Cadherin domain-containing protein</fullName>
    </recommendedName>
</protein>
<evidence type="ECO:0000313" key="7">
    <source>
        <dbReference type="Proteomes" id="UP000678393"/>
    </source>
</evidence>
<dbReference type="SMART" id="SM00112">
    <property type="entry name" value="CA"/>
    <property type="match status" value="10"/>
</dbReference>
<keyword evidence="7" id="KW-1185">Reference proteome</keyword>
<reference evidence="6" key="1">
    <citation type="submission" date="2021-04" db="EMBL/GenBank/DDBJ databases">
        <authorList>
            <consortium name="Molecular Ecology Group"/>
        </authorList>
    </citation>
    <scope>NUCLEOTIDE SEQUENCE</scope>
</reference>
<feature type="domain" description="Cadherin" evidence="5">
    <location>
        <begin position="265"/>
        <end position="387"/>
    </location>
</feature>
<evidence type="ECO:0000259" key="5">
    <source>
        <dbReference type="PROSITE" id="PS50268"/>
    </source>
</evidence>
<dbReference type="Gene3D" id="2.60.40.60">
    <property type="entry name" value="Cadherins"/>
    <property type="match status" value="12"/>
</dbReference>
<feature type="non-terminal residue" evidence="6">
    <location>
        <position position="1595"/>
    </location>
</feature>
<evidence type="ECO:0000313" key="6">
    <source>
        <dbReference type="EMBL" id="CAG5130539.1"/>
    </source>
</evidence>
<dbReference type="PANTHER" id="PTHR24026:SF133">
    <property type="entry name" value="CADHERIN-RELATED FAMILY MEMBER 2"/>
    <property type="match status" value="1"/>
</dbReference>
<feature type="domain" description="Cadherin" evidence="5">
    <location>
        <begin position="160"/>
        <end position="263"/>
    </location>
</feature>
<keyword evidence="4" id="KW-0472">Membrane</keyword>
<feature type="domain" description="Cadherin" evidence="5">
    <location>
        <begin position="1185"/>
        <end position="1291"/>
    </location>
</feature>
<dbReference type="EMBL" id="CAJHNH020004090">
    <property type="protein sequence ID" value="CAG5130539.1"/>
    <property type="molecule type" value="Genomic_DNA"/>
</dbReference>
<proteinExistence type="predicted"/>
<dbReference type="PRINTS" id="PR00205">
    <property type="entry name" value="CADHERIN"/>
</dbReference>
<feature type="domain" description="Cadherin" evidence="5">
    <location>
        <begin position="949"/>
        <end position="1052"/>
    </location>
</feature>
<evidence type="ECO:0000256" key="3">
    <source>
        <dbReference type="PROSITE-ProRule" id="PRU00043"/>
    </source>
</evidence>
<evidence type="ECO:0000256" key="4">
    <source>
        <dbReference type="SAM" id="Phobius"/>
    </source>
</evidence>
<dbReference type="Proteomes" id="UP000678393">
    <property type="component" value="Unassembled WGS sequence"/>
</dbReference>
<organism evidence="6 7">
    <name type="scientific">Candidula unifasciata</name>
    <dbReference type="NCBI Taxonomy" id="100452"/>
    <lineage>
        <taxon>Eukaryota</taxon>
        <taxon>Metazoa</taxon>
        <taxon>Spiralia</taxon>
        <taxon>Lophotrochozoa</taxon>
        <taxon>Mollusca</taxon>
        <taxon>Gastropoda</taxon>
        <taxon>Heterobranchia</taxon>
        <taxon>Euthyneura</taxon>
        <taxon>Panpulmonata</taxon>
        <taxon>Eupulmonata</taxon>
        <taxon>Stylommatophora</taxon>
        <taxon>Helicina</taxon>
        <taxon>Helicoidea</taxon>
        <taxon>Geomitridae</taxon>
        <taxon>Candidula</taxon>
    </lineage>
</organism>
<dbReference type="GO" id="GO:0005509">
    <property type="term" value="F:calcium ion binding"/>
    <property type="evidence" value="ECO:0007669"/>
    <property type="project" value="UniProtKB-UniRule"/>
</dbReference>
<dbReference type="OrthoDB" id="6161279at2759"/>
<feature type="domain" description="Cadherin" evidence="5">
    <location>
        <begin position="615"/>
        <end position="721"/>
    </location>
</feature>
<dbReference type="GO" id="GO:0007156">
    <property type="term" value="P:homophilic cell adhesion via plasma membrane adhesion molecules"/>
    <property type="evidence" value="ECO:0007669"/>
    <property type="project" value="InterPro"/>
</dbReference>
<dbReference type="SUPFAM" id="SSF49313">
    <property type="entry name" value="Cadherin-like"/>
    <property type="match status" value="12"/>
</dbReference>
<sequence>EPTTGKITVIRSLSQTKELFFLLRIVAIDLGEKSDEMTVNVSVNRNLFAPYINPLSYIRIIPETFVLGDSVVEILASDLDQNGPWNSLSFLIVSDSTSLQYFYIDNSGIIRLKQSLVQTTQNEFHMLVRVSDQGDPPNIAPNMANVTVYVTKNVYNPIFFNETYSLVIPENQPVSSVLFTLTAGDNDTEFNKLTYFVEGDLTAPQFFGVNPNTGAITVTAPLTQTGTNFFTLRVGVIDNGAMPRRAYALVFIRVTRNFGPPYFISNQPNQATIPENAAPGFSVMQVSAKDDDVTITLVATDRGNPALQSLPFTVTVRTIRNLYPPVWVGEPYVFNIIPPFTEGQVLGQLIANDADSFYAYVEDNGSPPMSDIALVTVNANRNNRPSYPQTNVAVTIPASTDPGTLVAQCNATDSDSPNTPNGQVTHSQNIVLCMLIHIFLLFARNIFRVLENGGVVLQRELIQDKSTSIYTVLIKARDNSAFPLEAAGTCTVAITVYSNQAPPQFIDTPYDRVIERTAPAGLVIVDTNTTDADTSAPFNVVTYAIIRQPEPPIFAINSTTGAFSLTSNVASQSSSSYTIVISATDGGGLTTYNLFTITVNQNLNAPVITNPGANTNYTVTVEILETHSFSQIVYQVQAVDQDQGLAGKLIYTLTGTPLGQQYFQMNSDTGAITLRSSLLSDASLQYILTVTVQDSDLNPKQAVNTGTVIVTVYRNTYTPAFINENSYPKPVNQDLAVGQPVTQVAAYDSDRVGTYEKVTFDIVGDGQAAGLFRIDANTGVITLQSSLSGVSTNVIYLSVRASDNGTPPKTNITRFPISLNLNSRMPVWADPTNPSFNPSSPAYVFTINEDQILYQPFGRLSSTDADTSPPHNVSDFFYSPENQAALEYFRVTSQGEVSAIKSLVGVPADNYTWTMGLRDLGTPQMTNIIIARVTVFVIRNRYSPIIVNCPPAINTTVNDNAPVGTRLFQLTVRDDDGPRYGNVTVQLIGDDTATAVFTLDSQYYIAVSGNLASSSVARYQLRIVASDLGNPPRQTTCVTPVYVDHNLYTPVFPAGGFSARILEIAPVASNVLRLNATDADFYSPYKDISFSFGNNLGSQQADTYFIVMSSGMINVLRPLTLDTTNSTEYQIPFNQLTYQLVGETLALQYFSIDATGVITLRQSLVGGPSQIILTVRVCDGGNLCDQRNFYVYIQQNFNPPVFSANSYNVTIPETTPDPTAPYNQITYRMETTNVRFSIDSGNGSIRVSRALTGETEASFTFNIFAVDGGGLTSALIPVTVFIIRNGYSPLFSNATCDAGIQASVTVGSPVAAVMATDLDTQLEFGTSSIRYIIIGDDGAPNYFTIDSQSGQILAASGIGSSSTDVFRVRVEARDGGGKSAVKVCTITVTRNLNSPEFSPAIYSARILETYPIQASVLQVTITDADTSPPSNQGNFSLSGDALCLEYFQIQDYSGIISPRKDLRFNKAKPATYTVSAFLSWICTVTVTDRGVPPRSGTNTATATIAVVYNKAPSFNQKLFNVTISRTIQDGAPVASFTASDPDTDVGLIVVFLFCLYLRSFILYVSFCVFSVLLSFLYTLHTINILMYSSPPPKVP</sequence>
<dbReference type="CDD" id="cd11304">
    <property type="entry name" value="Cadherin_repeat"/>
    <property type="match status" value="11"/>
</dbReference>
<dbReference type="PANTHER" id="PTHR24026">
    <property type="entry name" value="FAT ATYPICAL CADHERIN-RELATED"/>
    <property type="match status" value="1"/>
</dbReference>
<feature type="domain" description="Cadherin" evidence="5">
    <location>
        <begin position="1398"/>
        <end position="1514"/>
    </location>
</feature>
<keyword evidence="2 4" id="KW-1133">Transmembrane helix</keyword>
<keyword evidence="1 4" id="KW-0812">Transmembrane</keyword>
<dbReference type="InterPro" id="IPR002126">
    <property type="entry name" value="Cadherin-like_dom"/>
</dbReference>
<evidence type="ECO:0000256" key="1">
    <source>
        <dbReference type="ARBA" id="ARBA00022692"/>
    </source>
</evidence>
<dbReference type="GO" id="GO:0005886">
    <property type="term" value="C:plasma membrane"/>
    <property type="evidence" value="ECO:0007669"/>
    <property type="project" value="UniProtKB-SubCell"/>
</dbReference>
<name>A0A8S3ZMD6_9EUPU</name>
<feature type="transmembrane region" description="Helical" evidence="4">
    <location>
        <begin position="1560"/>
        <end position="1579"/>
    </location>
</feature>
<dbReference type="Pfam" id="PF00028">
    <property type="entry name" value="Cadherin"/>
    <property type="match status" value="5"/>
</dbReference>
<dbReference type="InterPro" id="IPR015919">
    <property type="entry name" value="Cadherin-like_sf"/>
</dbReference>
<comment type="caution">
    <text evidence="6">The sequence shown here is derived from an EMBL/GenBank/DDBJ whole genome shotgun (WGS) entry which is preliminary data.</text>
</comment>
<feature type="domain" description="Cadherin" evidence="5">
    <location>
        <begin position="839"/>
        <end position="946"/>
    </location>
</feature>
<dbReference type="PROSITE" id="PS50268">
    <property type="entry name" value="CADHERIN_2"/>
    <property type="match status" value="13"/>
</dbReference>
<feature type="domain" description="Cadherin" evidence="5">
    <location>
        <begin position="388"/>
        <end position="505"/>
    </location>
</feature>
<feature type="domain" description="Cadherin" evidence="5">
    <location>
        <begin position="1053"/>
        <end position="1202"/>
    </location>
</feature>
<feature type="domain" description="Cadherin" evidence="5">
    <location>
        <begin position="1292"/>
        <end position="1397"/>
    </location>
</feature>
<keyword evidence="3" id="KW-0106">Calcium</keyword>